<evidence type="ECO:0000256" key="12">
    <source>
        <dbReference type="ARBA" id="ARBA00023242"/>
    </source>
</evidence>
<dbReference type="GO" id="GO:0033503">
    <property type="term" value="C:HULC complex"/>
    <property type="evidence" value="ECO:0007669"/>
    <property type="project" value="TreeGrafter"/>
</dbReference>
<keyword evidence="8 14" id="KW-0833">Ubl conjugation pathway</keyword>
<feature type="region of interest" description="Disordered" evidence="16">
    <location>
        <begin position="331"/>
        <end position="352"/>
    </location>
</feature>
<feature type="coiled-coil region" evidence="15">
    <location>
        <begin position="645"/>
        <end position="707"/>
    </location>
</feature>
<dbReference type="GO" id="GO:0061630">
    <property type="term" value="F:ubiquitin protein ligase activity"/>
    <property type="evidence" value="ECO:0007669"/>
    <property type="project" value="UniProtKB-EC"/>
</dbReference>
<proteinExistence type="inferred from homology"/>
<dbReference type="GO" id="GO:0008270">
    <property type="term" value="F:zinc ion binding"/>
    <property type="evidence" value="ECO:0007669"/>
    <property type="project" value="UniProtKB-KW"/>
</dbReference>
<accession>A0AAV1RS76</accession>
<organism evidence="18 19">
    <name type="scientific">Dovyalis caffra</name>
    <dbReference type="NCBI Taxonomy" id="77055"/>
    <lineage>
        <taxon>Eukaryota</taxon>
        <taxon>Viridiplantae</taxon>
        <taxon>Streptophyta</taxon>
        <taxon>Embryophyta</taxon>
        <taxon>Tracheophyta</taxon>
        <taxon>Spermatophyta</taxon>
        <taxon>Magnoliopsida</taxon>
        <taxon>eudicotyledons</taxon>
        <taxon>Gunneridae</taxon>
        <taxon>Pentapetalae</taxon>
        <taxon>rosids</taxon>
        <taxon>fabids</taxon>
        <taxon>Malpighiales</taxon>
        <taxon>Salicaceae</taxon>
        <taxon>Flacourtieae</taxon>
        <taxon>Dovyalis</taxon>
    </lineage>
</organism>
<evidence type="ECO:0000256" key="14">
    <source>
        <dbReference type="RuleBase" id="RU365038"/>
    </source>
</evidence>
<dbReference type="InterPro" id="IPR013083">
    <property type="entry name" value="Znf_RING/FYVE/PHD"/>
</dbReference>
<dbReference type="EC" id="2.3.2.27" evidence="14"/>
<evidence type="ECO:0000313" key="19">
    <source>
        <dbReference type="Proteomes" id="UP001314170"/>
    </source>
</evidence>
<dbReference type="InterPro" id="IPR018957">
    <property type="entry name" value="Znf_C3HC4_RING-type"/>
</dbReference>
<dbReference type="CDD" id="cd16499">
    <property type="entry name" value="RING-HC_Bre1-like"/>
    <property type="match status" value="1"/>
</dbReference>
<keyword evidence="5 14" id="KW-0808">Transferase</keyword>
<keyword evidence="12 14" id="KW-0539">Nucleus</keyword>
<keyword evidence="19" id="KW-1185">Reference proteome</keyword>
<dbReference type="InterPro" id="IPR001841">
    <property type="entry name" value="Znf_RING"/>
</dbReference>
<gene>
    <name evidence="18" type="ORF">DCAF_LOCUS14207</name>
</gene>
<dbReference type="Proteomes" id="UP001314170">
    <property type="component" value="Unassembled WGS sequence"/>
</dbReference>
<dbReference type="InterPro" id="IPR013956">
    <property type="entry name" value="E3_ubiquit_lig_Bre1"/>
</dbReference>
<evidence type="ECO:0000256" key="10">
    <source>
        <dbReference type="ARBA" id="ARBA00022853"/>
    </source>
</evidence>
<feature type="coiled-coil region" evidence="15">
    <location>
        <begin position="296"/>
        <end position="323"/>
    </location>
</feature>
<dbReference type="Pfam" id="PF00097">
    <property type="entry name" value="zf-C3HC4"/>
    <property type="match status" value="1"/>
</dbReference>
<dbReference type="InterPro" id="IPR017907">
    <property type="entry name" value="Znf_RING_CS"/>
</dbReference>
<evidence type="ECO:0000256" key="6">
    <source>
        <dbReference type="ARBA" id="ARBA00022723"/>
    </source>
</evidence>
<dbReference type="GO" id="GO:0016567">
    <property type="term" value="P:protein ubiquitination"/>
    <property type="evidence" value="ECO:0007669"/>
    <property type="project" value="UniProtKB-UniRule"/>
</dbReference>
<dbReference type="SMART" id="SM00184">
    <property type="entry name" value="RING"/>
    <property type="match status" value="1"/>
</dbReference>
<dbReference type="PROSITE" id="PS00518">
    <property type="entry name" value="ZF_RING_1"/>
    <property type="match status" value="1"/>
</dbReference>
<evidence type="ECO:0000256" key="2">
    <source>
        <dbReference type="ARBA" id="ARBA00004123"/>
    </source>
</evidence>
<keyword evidence="11 14" id="KW-0175">Coiled coil</keyword>
<evidence type="ECO:0000256" key="5">
    <source>
        <dbReference type="ARBA" id="ARBA00022679"/>
    </source>
</evidence>
<evidence type="ECO:0000256" key="15">
    <source>
        <dbReference type="SAM" id="Coils"/>
    </source>
</evidence>
<comment type="pathway">
    <text evidence="3 14">Protein modification; protein ubiquitination.</text>
</comment>
<evidence type="ECO:0000256" key="9">
    <source>
        <dbReference type="ARBA" id="ARBA00022833"/>
    </source>
</evidence>
<evidence type="ECO:0000256" key="7">
    <source>
        <dbReference type="ARBA" id="ARBA00022771"/>
    </source>
</evidence>
<dbReference type="GO" id="GO:0005634">
    <property type="term" value="C:nucleus"/>
    <property type="evidence" value="ECO:0007669"/>
    <property type="project" value="UniProtKB-SubCell"/>
</dbReference>
<dbReference type="PANTHER" id="PTHR23163:SF8">
    <property type="entry name" value="E3 UBIQUITIN-PROTEIN LIGASE BRE1-LIKE 2"/>
    <property type="match status" value="1"/>
</dbReference>
<keyword evidence="9 14" id="KW-0862">Zinc</keyword>
<comment type="similarity">
    <text evidence="4 14">Belongs to the BRE1 family.</text>
</comment>
<dbReference type="Gene3D" id="1.20.5.340">
    <property type="match status" value="1"/>
</dbReference>
<evidence type="ECO:0000259" key="17">
    <source>
        <dbReference type="PROSITE" id="PS50089"/>
    </source>
</evidence>
<keyword evidence="7 13" id="KW-0863">Zinc-finger</keyword>
<dbReference type="PANTHER" id="PTHR23163">
    <property type="entry name" value="RING FINGER PROTEIN-RELATED"/>
    <property type="match status" value="1"/>
</dbReference>
<feature type="coiled-coil region" evidence="15">
    <location>
        <begin position="532"/>
        <end position="594"/>
    </location>
</feature>
<comment type="caution">
    <text evidence="18">The sequence shown here is derived from an EMBL/GenBank/DDBJ whole genome shotgun (WGS) entry which is preliminary data.</text>
</comment>
<dbReference type="Gene3D" id="3.30.40.10">
    <property type="entry name" value="Zinc/RING finger domain, C3HC4 (zinc finger)"/>
    <property type="match status" value="1"/>
</dbReference>
<evidence type="ECO:0000256" key="3">
    <source>
        <dbReference type="ARBA" id="ARBA00004906"/>
    </source>
</evidence>
<evidence type="ECO:0000256" key="1">
    <source>
        <dbReference type="ARBA" id="ARBA00000900"/>
    </source>
</evidence>
<dbReference type="GO" id="GO:0006325">
    <property type="term" value="P:chromatin organization"/>
    <property type="evidence" value="ECO:0007669"/>
    <property type="project" value="UniProtKB-KW"/>
</dbReference>
<feature type="domain" description="RING-type" evidence="17">
    <location>
        <begin position="900"/>
        <end position="938"/>
    </location>
</feature>
<evidence type="ECO:0000256" key="8">
    <source>
        <dbReference type="ARBA" id="ARBA00022786"/>
    </source>
</evidence>
<dbReference type="EMBL" id="CAWUPB010001157">
    <property type="protein sequence ID" value="CAK7339157.1"/>
    <property type="molecule type" value="Genomic_DNA"/>
</dbReference>
<evidence type="ECO:0000256" key="16">
    <source>
        <dbReference type="SAM" id="MobiDB-lite"/>
    </source>
</evidence>
<dbReference type="AlphaFoldDB" id="A0AAV1RS76"/>
<feature type="coiled-coil region" evidence="15">
    <location>
        <begin position="736"/>
        <end position="763"/>
    </location>
</feature>
<evidence type="ECO:0000256" key="13">
    <source>
        <dbReference type="PROSITE-ProRule" id="PRU00175"/>
    </source>
</evidence>
<feature type="coiled-coil region" evidence="15">
    <location>
        <begin position="87"/>
        <end position="121"/>
    </location>
</feature>
<evidence type="ECO:0000256" key="4">
    <source>
        <dbReference type="ARBA" id="ARBA00005555"/>
    </source>
</evidence>
<protein>
    <recommendedName>
        <fullName evidence="14">E3 ubiquitin protein ligase</fullName>
        <ecNumber evidence="14">2.3.2.27</ecNumber>
    </recommendedName>
</protein>
<keyword evidence="10 14" id="KW-0156">Chromatin regulator</keyword>
<evidence type="ECO:0000313" key="18">
    <source>
        <dbReference type="EMBL" id="CAK7339157.1"/>
    </source>
</evidence>
<dbReference type="PROSITE" id="PS50089">
    <property type="entry name" value="ZF_RING_2"/>
    <property type="match status" value="1"/>
</dbReference>
<evidence type="ECO:0000256" key="11">
    <source>
        <dbReference type="ARBA" id="ARBA00023054"/>
    </source>
</evidence>
<feature type="compositionally biased region" description="Polar residues" evidence="16">
    <location>
        <begin position="18"/>
        <end position="34"/>
    </location>
</feature>
<sequence>MENSESEEPEKKRPHLNSPLSPTMARKSSTSPPDNKSKCEIVGFGSVRAWLWIKPMILKMIRKIYGTLDFETPSAYQALMGEKGVDVAVLQCQNQKLVQQLEVQKHELHGLEANIKERRDKQTSYDGMLITVNQLWNQLVDDLVLFGIRAGGGQNFLQILDHADHSGGSIPPCPAEEIFLCRLLKIDSIQSNGSDRIVRVVEEALASRHSSTMELMKFLEDTVDAQRAKTESIAEGLNGKLYTEDAIIQLSKIDDMMKDEAKNLHEVIDVLHSKHKEYSDEIQTCISSHSSDQSEIKRVAGDLEEIMAELEESRRKLVNLKMEKDAAVGIHTPAPSAVNGNLSPEKTADRSKHLRELRDSLDETKILAADRLSELEGARDENQTLSKELEDLENELKDDKHIHSSRLYSLVNDQLQHWNDEVERCKLLTDSLQADSSFVLRREKEVKAKVELADAARNTMETAEPRIEELELKLHKCIIEKNDLEIKMAEAVQDSGRKDIKEEFRVMASALSKEMGMMEAQLNRWKQTAHEAVSLREESKSLKALLNEKTNEQKCLAGKCAEQMVEIKSLKTMIEKLQKEKQELQIILDMYGQEGYDNRNILEIEESERRAYSQAEVLKSMLDEHSLELRVKAANEAEAACQQRLYDTEAEIAELRAKLDASERDVFEVKEAIKSKDKEAEAYISEIENIGQAYEDMQTQNQHLLQQVGERDDYNIKLVSESVKTKQVQSFLLSEKQALAKQLQQVNASVESLKSRIAHSEEQMKHCLIEAVRSTEEDRHLAINLESARWELMDAEKELKWLKYAVSSSEKEYEQIQKKIDEIQTELDGEKCGTLCKGTFGKPNIYLTREFCQARSENKRLEEDLMELNNRVVELTSETGEAAIQRLQDEIKDCKSILKCSVCSDRPKEVVIVKCYHLFCNPCIQRNLEIRHRKCPGCGTAFGQNDVRFVKI</sequence>
<feature type="coiled-coil region" evidence="15">
    <location>
        <begin position="453"/>
        <end position="487"/>
    </location>
</feature>
<keyword evidence="6 14" id="KW-0479">Metal-binding</keyword>
<comment type="subcellular location">
    <subcellularLocation>
        <location evidence="2 14">Nucleus</location>
    </subcellularLocation>
</comment>
<comment type="catalytic activity">
    <reaction evidence="1 14">
        <text>S-ubiquitinyl-[E2 ubiquitin-conjugating enzyme]-L-cysteine + [acceptor protein]-L-lysine = [E2 ubiquitin-conjugating enzyme]-L-cysteine + N(6)-ubiquitinyl-[acceptor protein]-L-lysine.</text>
        <dbReference type="EC" id="2.3.2.27"/>
    </reaction>
</comment>
<dbReference type="SUPFAM" id="SSF57850">
    <property type="entry name" value="RING/U-box"/>
    <property type="match status" value="1"/>
</dbReference>
<reference evidence="18 19" key="1">
    <citation type="submission" date="2024-01" db="EMBL/GenBank/DDBJ databases">
        <authorList>
            <person name="Waweru B."/>
        </authorList>
    </citation>
    <scope>NUCLEOTIDE SEQUENCE [LARGE SCALE GENOMIC DNA]</scope>
</reference>
<name>A0AAV1RS76_9ROSI</name>
<feature type="coiled-coil region" evidence="15">
    <location>
        <begin position="375"/>
        <end position="402"/>
    </location>
</feature>
<feature type="region of interest" description="Disordered" evidence="16">
    <location>
        <begin position="1"/>
        <end position="38"/>
    </location>
</feature>